<dbReference type="OrthoDB" id="953615at2"/>
<organism evidence="2 3">
    <name type="scientific">Spirosoma pollinicola</name>
    <dbReference type="NCBI Taxonomy" id="2057025"/>
    <lineage>
        <taxon>Bacteria</taxon>
        <taxon>Pseudomonadati</taxon>
        <taxon>Bacteroidota</taxon>
        <taxon>Cytophagia</taxon>
        <taxon>Cytophagales</taxon>
        <taxon>Cytophagaceae</taxon>
        <taxon>Spirosoma</taxon>
    </lineage>
</organism>
<feature type="signal peptide" evidence="1">
    <location>
        <begin position="1"/>
        <end position="25"/>
    </location>
</feature>
<feature type="chain" id="PRO_5014700948" evidence="1">
    <location>
        <begin position="26"/>
        <end position="156"/>
    </location>
</feature>
<keyword evidence="1" id="KW-0732">Signal</keyword>
<dbReference type="KEGG" id="spir:CWM47_17060"/>
<protein>
    <submittedName>
        <fullName evidence="2">Uncharacterized protein</fullName>
    </submittedName>
</protein>
<evidence type="ECO:0000313" key="3">
    <source>
        <dbReference type="Proteomes" id="UP000232883"/>
    </source>
</evidence>
<evidence type="ECO:0000256" key="1">
    <source>
        <dbReference type="SAM" id="SignalP"/>
    </source>
</evidence>
<reference evidence="2 3" key="1">
    <citation type="submission" date="2017-11" db="EMBL/GenBank/DDBJ databases">
        <title>Taxonomic description and genome sequences of Spirosoma HA7 sp. nov., isolated from pollen microhabitat of Corylus avellana.</title>
        <authorList>
            <person name="Ambika Manirajan B."/>
            <person name="Suarez C."/>
            <person name="Ratering S."/>
            <person name="Geissler-Plaum R."/>
            <person name="Cardinale M."/>
            <person name="Sylvia S."/>
        </authorList>
    </citation>
    <scope>NUCLEOTIDE SEQUENCE [LARGE SCALE GENOMIC DNA]</scope>
    <source>
        <strain evidence="2 3">HA7</strain>
    </source>
</reference>
<dbReference type="Proteomes" id="UP000232883">
    <property type="component" value="Chromosome"/>
</dbReference>
<keyword evidence="3" id="KW-1185">Reference proteome</keyword>
<dbReference type="EMBL" id="CP025096">
    <property type="protein sequence ID" value="AUD03391.1"/>
    <property type="molecule type" value="Genomic_DNA"/>
</dbReference>
<name>A0A2K8Z0K5_9BACT</name>
<accession>A0A2K8Z0K5</accession>
<dbReference type="AlphaFoldDB" id="A0A2K8Z0K5"/>
<evidence type="ECO:0000313" key="2">
    <source>
        <dbReference type="EMBL" id="AUD03391.1"/>
    </source>
</evidence>
<sequence>MKQQRIIWQLIVLITLLQSTMSAFGQTKTAAAHEVNFYCNPLLLDDKPTNYSNFSIYSKGQLSVVVADKKTAALEKIPFRIYLRRNGKLVTQGVSDSTRSVVSIEISSVLALARFGDHLIIEPVRKSDEGTRRNIELKSPFETNILSFLTKAKDGC</sequence>
<dbReference type="RefSeq" id="WP_100989459.1">
    <property type="nucleotide sequence ID" value="NZ_CP025096.1"/>
</dbReference>
<gene>
    <name evidence="2" type="ORF">CWM47_17060</name>
</gene>
<proteinExistence type="predicted"/>